<evidence type="ECO:0000313" key="1">
    <source>
        <dbReference type="EnsemblPlants" id="ONIVA01G18880.1"/>
    </source>
</evidence>
<reference evidence="1" key="1">
    <citation type="submission" date="2015-04" db="UniProtKB">
        <authorList>
            <consortium name="EnsemblPlants"/>
        </authorList>
    </citation>
    <scope>IDENTIFICATION</scope>
    <source>
        <strain evidence="1">SL10</strain>
    </source>
</reference>
<reference evidence="1" key="2">
    <citation type="submission" date="2018-04" db="EMBL/GenBank/DDBJ databases">
        <title>OnivRS2 (Oryza nivara Reference Sequence Version 2).</title>
        <authorList>
            <person name="Zhang J."/>
            <person name="Kudrna D."/>
            <person name="Lee S."/>
            <person name="Talag J."/>
            <person name="Rajasekar S."/>
            <person name="Welchert J."/>
            <person name="Hsing Y.-I."/>
            <person name="Wing R.A."/>
        </authorList>
    </citation>
    <scope>NUCLEOTIDE SEQUENCE [LARGE SCALE GENOMIC DNA]</scope>
</reference>
<dbReference type="Gramene" id="ONIVA01G18880.1">
    <property type="protein sequence ID" value="ONIVA01G18880.1"/>
    <property type="gene ID" value="ONIVA01G18880"/>
</dbReference>
<dbReference type="HOGENOM" id="CLU_3369278_0_0_1"/>
<sequence length="35" mass="4141">MEVLASLVERRGNARNLSREFVSLYVTREMEKKNN</sequence>
<accession>A0A0E0FLZ6</accession>
<dbReference type="EnsemblPlants" id="ONIVA01G18880.1">
    <property type="protein sequence ID" value="ONIVA01G18880.1"/>
    <property type="gene ID" value="ONIVA01G18880"/>
</dbReference>
<proteinExistence type="predicted"/>
<evidence type="ECO:0000313" key="2">
    <source>
        <dbReference type="Proteomes" id="UP000006591"/>
    </source>
</evidence>
<keyword evidence="2" id="KW-1185">Reference proteome</keyword>
<name>A0A0E0FLZ6_ORYNI</name>
<organism evidence="1">
    <name type="scientific">Oryza nivara</name>
    <name type="common">Indian wild rice</name>
    <name type="synonym">Oryza sativa f. spontanea</name>
    <dbReference type="NCBI Taxonomy" id="4536"/>
    <lineage>
        <taxon>Eukaryota</taxon>
        <taxon>Viridiplantae</taxon>
        <taxon>Streptophyta</taxon>
        <taxon>Embryophyta</taxon>
        <taxon>Tracheophyta</taxon>
        <taxon>Spermatophyta</taxon>
        <taxon>Magnoliopsida</taxon>
        <taxon>Liliopsida</taxon>
        <taxon>Poales</taxon>
        <taxon>Poaceae</taxon>
        <taxon>BOP clade</taxon>
        <taxon>Oryzoideae</taxon>
        <taxon>Oryzeae</taxon>
        <taxon>Oryzinae</taxon>
        <taxon>Oryza</taxon>
    </lineage>
</organism>
<protein>
    <submittedName>
        <fullName evidence="1">Uncharacterized protein</fullName>
    </submittedName>
</protein>
<dbReference type="Proteomes" id="UP000006591">
    <property type="component" value="Chromosome 1"/>
</dbReference>
<dbReference type="AlphaFoldDB" id="A0A0E0FLZ6"/>